<keyword evidence="9" id="KW-1185">Reference proteome</keyword>
<feature type="transmembrane region" description="Helical" evidence="6">
    <location>
        <begin position="174"/>
        <end position="194"/>
    </location>
</feature>
<dbReference type="SUPFAM" id="SSF103481">
    <property type="entry name" value="Multidrug resistance efflux transporter EmrE"/>
    <property type="match status" value="2"/>
</dbReference>
<sequence>MNPKFSLVIGILCISFAPIFVRFADAPPVTAAFYRMLIALVCLAPYCFIKRNLKIDRKTFIIAIAGGILFGADIAVWNISLTITSATISSLIANITPVWVGLLSLIFLKKRSGKLFWAGTCIAIIGIIILAGYKTVFSINANLGLWLALLSSLLYAIYILLTKSILDQVETLTLVFYNLAGATVFLGLICMFQQGNMLVFSGNTWLCFAGLGLICQLTGWLTITHSLRFLPSTKVSLALLARAVIAGFWAFLLLNERLGLSEIVGSVIVLAGIALTFLKPKQSNKILN</sequence>
<keyword evidence="3 6" id="KW-0812">Transmembrane</keyword>
<evidence type="ECO:0000256" key="3">
    <source>
        <dbReference type="ARBA" id="ARBA00022692"/>
    </source>
</evidence>
<evidence type="ECO:0000256" key="1">
    <source>
        <dbReference type="ARBA" id="ARBA00004651"/>
    </source>
</evidence>
<dbReference type="PANTHER" id="PTHR42920">
    <property type="entry name" value="OS03G0707200 PROTEIN-RELATED"/>
    <property type="match status" value="1"/>
</dbReference>
<proteinExistence type="predicted"/>
<feature type="transmembrane region" description="Helical" evidence="6">
    <location>
        <begin position="145"/>
        <end position="162"/>
    </location>
</feature>
<feature type="transmembrane region" description="Helical" evidence="6">
    <location>
        <begin position="235"/>
        <end position="254"/>
    </location>
</feature>
<dbReference type="RefSeq" id="WP_096356708.1">
    <property type="nucleotide sequence ID" value="NZ_AP017313.1"/>
</dbReference>
<keyword evidence="5 6" id="KW-0472">Membrane</keyword>
<feature type="transmembrane region" description="Helical" evidence="6">
    <location>
        <begin position="33"/>
        <end position="49"/>
    </location>
</feature>
<keyword evidence="2" id="KW-1003">Cell membrane</keyword>
<evidence type="ECO:0000256" key="4">
    <source>
        <dbReference type="ARBA" id="ARBA00022989"/>
    </source>
</evidence>
<dbReference type="PANTHER" id="PTHR42920:SF5">
    <property type="entry name" value="EAMA DOMAIN-CONTAINING PROTEIN"/>
    <property type="match status" value="1"/>
</dbReference>
<dbReference type="EMBL" id="JACHWX010000002">
    <property type="protein sequence ID" value="MBB3054580.1"/>
    <property type="molecule type" value="Genomic_DNA"/>
</dbReference>
<organism evidence="8 9">
    <name type="scientific">Mucilaginibacter gotjawali</name>
    <dbReference type="NCBI Taxonomy" id="1550579"/>
    <lineage>
        <taxon>Bacteria</taxon>
        <taxon>Pseudomonadati</taxon>
        <taxon>Bacteroidota</taxon>
        <taxon>Sphingobacteriia</taxon>
        <taxon>Sphingobacteriales</taxon>
        <taxon>Sphingobacteriaceae</taxon>
        <taxon>Mucilaginibacter</taxon>
    </lineage>
</organism>
<feature type="domain" description="EamA" evidence="7">
    <location>
        <begin position="143"/>
        <end position="277"/>
    </location>
</feature>
<name>A0A839SCE5_9SPHI</name>
<feature type="transmembrane region" description="Helical" evidence="6">
    <location>
        <begin position="115"/>
        <end position="133"/>
    </location>
</feature>
<feature type="transmembrane region" description="Helical" evidence="6">
    <location>
        <begin position="61"/>
        <end position="80"/>
    </location>
</feature>
<dbReference type="GO" id="GO:0005886">
    <property type="term" value="C:plasma membrane"/>
    <property type="evidence" value="ECO:0007669"/>
    <property type="project" value="UniProtKB-SubCell"/>
</dbReference>
<feature type="transmembrane region" description="Helical" evidence="6">
    <location>
        <begin position="260"/>
        <end position="278"/>
    </location>
</feature>
<dbReference type="InterPro" id="IPR000620">
    <property type="entry name" value="EamA_dom"/>
</dbReference>
<evidence type="ECO:0000256" key="5">
    <source>
        <dbReference type="ARBA" id="ARBA00023136"/>
    </source>
</evidence>
<evidence type="ECO:0000259" key="7">
    <source>
        <dbReference type="Pfam" id="PF00892"/>
    </source>
</evidence>
<reference evidence="8" key="1">
    <citation type="submission" date="2020-08" db="EMBL/GenBank/DDBJ databases">
        <title>Genomic Encyclopedia of Type Strains, Phase III (KMG-III): the genomes of soil and plant-associated and newly described type strains.</title>
        <authorList>
            <person name="Whitman W."/>
        </authorList>
    </citation>
    <scope>NUCLEOTIDE SEQUENCE [LARGE SCALE GENOMIC DNA]</scope>
    <source>
        <strain evidence="8">CECT 8628</strain>
    </source>
</reference>
<comment type="caution">
    <text evidence="8">The sequence shown here is derived from an EMBL/GenBank/DDBJ whole genome shotgun (WGS) entry which is preliminary data.</text>
</comment>
<feature type="domain" description="EamA" evidence="7">
    <location>
        <begin position="7"/>
        <end position="130"/>
    </location>
</feature>
<dbReference type="Proteomes" id="UP000539265">
    <property type="component" value="Unassembled WGS sequence"/>
</dbReference>
<evidence type="ECO:0000313" key="8">
    <source>
        <dbReference type="EMBL" id="MBB3054580.1"/>
    </source>
</evidence>
<dbReference type="AlphaFoldDB" id="A0A839SCE5"/>
<dbReference type="Pfam" id="PF00892">
    <property type="entry name" value="EamA"/>
    <property type="match status" value="2"/>
</dbReference>
<gene>
    <name evidence="8" type="ORF">FHS11_000990</name>
</gene>
<dbReference type="InterPro" id="IPR051258">
    <property type="entry name" value="Diverse_Substrate_Transporter"/>
</dbReference>
<evidence type="ECO:0000256" key="6">
    <source>
        <dbReference type="SAM" id="Phobius"/>
    </source>
</evidence>
<evidence type="ECO:0000313" key="9">
    <source>
        <dbReference type="Proteomes" id="UP000539265"/>
    </source>
</evidence>
<comment type="subcellular location">
    <subcellularLocation>
        <location evidence="1">Cell membrane</location>
        <topology evidence="1">Multi-pass membrane protein</topology>
    </subcellularLocation>
</comment>
<accession>A0A839SCE5</accession>
<feature type="transmembrane region" description="Helical" evidence="6">
    <location>
        <begin position="200"/>
        <end position="223"/>
    </location>
</feature>
<evidence type="ECO:0000256" key="2">
    <source>
        <dbReference type="ARBA" id="ARBA00022475"/>
    </source>
</evidence>
<dbReference type="OrthoDB" id="1523209at2"/>
<feature type="transmembrane region" description="Helical" evidence="6">
    <location>
        <begin position="86"/>
        <end position="108"/>
    </location>
</feature>
<keyword evidence="4 6" id="KW-1133">Transmembrane helix</keyword>
<dbReference type="InterPro" id="IPR037185">
    <property type="entry name" value="EmrE-like"/>
</dbReference>
<protein>
    <submittedName>
        <fullName evidence="8">Drug/metabolite transporter (DMT)-like permease</fullName>
    </submittedName>
</protein>